<dbReference type="PANTHER" id="PTHR43628:SF1">
    <property type="entry name" value="CHITIN SYNTHASE REGULATORY FACTOR 2-RELATED"/>
    <property type="match status" value="1"/>
</dbReference>
<dbReference type="EMBL" id="RIBS01000001">
    <property type="protein sequence ID" value="RNF86284.1"/>
    <property type="molecule type" value="Genomic_DNA"/>
</dbReference>
<keyword evidence="3" id="KW-1185">Reference proteome</keyword>
<dbReference type="InterPro" id="IPR052945">
    <property type="entry name" value="Mitotic_Regulator"/>
</dbReference>
<evidence type="ECO:0000256" key="1">
    <source>
        <dbReference type="SAM" id="MobiDB-lite"/>
    </source>
</evidence>
<evidence type="ECO:0000313" key="2">
    <source>
        <dbReference type="EMBL" id="RNF86284.1"/>
    </source>
</evidence>
<organism evidence="2 3">
    <name type="scientific">Montanilutibacter psychrotolerans</name>
    <dbReference type="NCBI Taxonomy" id="1327343"/>
    <lineage>
        <taxon>Bacteria</taxon>
        <taxon>Pseudomonadati</taxon>
        <taxon>Pseudomonadota</taxon>
        <taxon>Gammaproteobacteria</taxon>
        <taxon>Lysobacterales</taxon>
        <taxon>Lysobacteraceae</taxon>
        <taxon>Montanilutibacter</taxon>
    </lineage>
</organism>
<dbReference type="PANTHER" id="PTHR43628">
    <property type="entry name" value="ACTIVATOR OF C KINASE PROTEIN 1-RELATED"/>
    <property type="match status" value="1"/>
</dbReference>
<comment type="caution">
    <text evidence="2">The sequence shown here is derived from an EMBL/GenBank/DDBJ whole genome shotgun (WGS) entry which is preliminary data.</text>
</comment>
<feature type="region of interest" description="Disordered" evidence="1">
    <location>
        <begin position="158"/>
        <end position="190"/>
    </location>
</feature>
<dbReference type="OrthoDB" id="6021908at2"/>
<protein>
    <submittedName>
        <fullName evidence="2">Sel1 repeat family protein</fullName>
    </submittedName>
</protein>
<dbReference type="Pfam" id="PF08238">
    <property type="entry name" value="Sel1"/>
    <property type="match status" value="3"/>
</dbReference>
<dbReference type="AlphaFoldDB" id="A0A3M8T477"/>
<dbReference type="SUPFAM" id="SSF81901">
    <property type="entry name" value="HCP-like"/>
    <property type="match status" value="1"/>
</dbReference>
<evidence type="ECO:0000313" key="3">
    <source>
        <dbReference type="Proteomes" id="UP000267049"/>
    </source>
</evidence>
<name>A0A3M8T477_9GAMM</name>
<proteinExistence type="predicted"/>
<sequence length="363" mass="38752">MDIDALRAQAEQGTVAAQVALGMRYLDGDGVDEDFAQARHWLALAAERGHPRAQVNLGAIHENGWGVEVDLDQARSLYERAAAQNEFMALVLLARMHAAGRGTVRAPAQAAALYRRALAFDGRVDADEELAEARAFVAEADRTAAGLVPATARSIKREERLPELSFKDHDADKPAHGAKPRGGDGERKSRVSHLPAILTGAAAFLAAASTFYLNVRNDLRDSSREPAPASAPAQAGAPRTLRLKLQRIEVLDDGSVGATDWRFRIEADGRELFELSRRPFIDRVGDNVVMPTTADDAQATVSLLPGQQVLVKVTGDHGGMLGGDSIHGTAMLTVGGMTGPVELKSADAAGRFVFHFGATPARD</sequence>
<dbReference type="Gene3D" id="1.25.40.10">
    <property type="entry name" value="Tetratricopeptide repeat domain"/>
    <property type="match status" value="1"/>
</dbReference>
<dbReference type="InterPro" id="IPR006597">
    <property type="entry name" value="Sel1-like"/>
</dbReference>
<gene>
    <name evidence="2" type="ORF">EER27_02350</name>
</gene>
<dbReference type="RefSeq" id="WP_123086402.1">
    <property type="nucleotide sequence ID" value="NZ_RIBS01000001.1"/>
</dbReference>
<reference evidence="2 3" key="1">
    <citation type="submission" date="2018-11" db="EMBL/GenBank/DDBJ databases">
        <title>Lysobacter cryohumiis sp. nov., isolated from soil in the Tianshan Mountains, Xinjiang, China.</title>
        <authorList>
            <person name="Luo Y."/>
            <person name="Sheng H."/>
        </authorList>
    </citation>
    <scope>NUCLEOTIDE SEQUENCE [LARGE SCALE GENOMIC DNA]</scope>
    <source>
        <strain evidence="2 3">ZS60</strain>
    </source>
</reference>
<feature type="compositionally biased region" description="Basic and acidic residues" evidence="1">
    <location>
        <begin position="158"/>
        <end position="189"/>
    </location>
</feature>
<dbReference type="SMART" id="SM00671">
    <property type="entry name" value="SEL1"/>
    <property type="match status" value="3"/>
</dbReference>
<dbReference type="InterPro" id="IPR011990">
    <property type="entry name" value="TPR-like_helical_dom_sf"/>
</dbReference>
<dbReference type="Proteomes" id="UP000267049">
    <property type="component" value="Unassembled WGS sequence"/>
</dbReference>
<accession>A0A3M8T477</accession>